<dbReference type="RefSeq" id="XP_060279370.1">
    <property type="nucleotide sequence ID" value="XM_060429092.1"/>
</dbReference>
<keyword evidence="10" id="KW-1185">Reference proteome</keyword>
<keyword evidence="3" id="KW-0238">DNA-binding</keyword>
<dbReference type="InterPro" id="IPR007219">
    <property type="entry name" value="XnlR_reg_dom"/>
</dbReference>
<dbReference type="PROSITE" id="PS50048">
    <property type="entry name" value="ZN2_CY6_FUNGAL_2"/>
    <property type="match status" value="1"/>
</dbReference>
<dbReference type="AlphaFoldDB" id="A0AAJ0BSC4"/>
<evidence type="ECO:0000256" key="5">
    <source>
        <dbReference type="ARBA" id="ARBA00023242"/>
    </source>
</evidence>
<keyword evidence="1" id="KW-0479">Metal-binding</keyword>
<feature type="domain" description="Zn(2)-C6 fungal-type" evidence="8">
    <location>
        <begin position="46"/>
        <end position="76"/>
    </location>
</feature>
<keyword evidence="5" id="KW-0539">Nucleus</keyword>
<evidence type="ECO:0000256" key="7">
    <source>
        <dbReference type="SAM" id="Phobius"/>
    </source>
</evidence>
<dbReference type="PANTHER" id="PTHR47424">
    <property type="entry name" value="REGULATORY PROTEIN GAL4"/>
    <property type="match status" value="1"/>
</dbReference>
<evidence type="ECO:0000313" key="9">
    <source>
        <dbReference type="EMBL" id="KAK1763157.1"/>
    </source>
</evidence>
<dbReference type="GO" id="GO:0000978">
    <property type="term" value="F:RNA polymerase II cis-regulatory region sequence-specific DNA binding"/>
    <property type="evidence" value="ECO:0007669"/>
    <property type="project" value="TreeGrafter"/>
</dbReference>
<keyword evidence="2" id="KW-0805">Transcription regulation</keyword>
<dbReference type="CDD" id="cd12148">
    <property type="entry name" value="fungal_TF_MHR"/>
    <property type="match status" value="1"/>
</dbReference>
<dbReference type="GO" id="GO:0000981">
    <property type="term" value="F:DNA-binding transcription factor activity, RNA polymerase II-specific"/>
    <property type="evidence" value="ECO:0007669"/>
    <property type="project" value="InterPro"/>
</dbReference>
<feature type="transmembrane region" description="Helical" evidence="7">
    <location>
        <begin position="608"/>
        <end position="632"/>
    </location>
</feature>
<comment type="caution">
    <text evidence="9">The sequence shown here is derived from an EMBL/GenBank/DDBJ whole genome shotgun (WGS) entry which is preliminary data.</text>
</comment>
<dbReference type="Pfam" id="PF00172">
    <property type="entry name" value="Zn_clus"/>
    <property type="match status" value="1"/>
</dbReference>
<proteinExistence type="predicted"/>
<evidence type="ECO:0000256" key="3">
    <source>
        <dbReference type="ARBA" id="ARBA00023125"/>
    </source>
</evidence>
<name>A0AAJ0BSC4_9PEZI</name>
<dbReference type="Proteomes" id="UP001244011">
    <property type="component" value="Unassembled WGS sequence"/>
</dbReference>
<reference evidence="9" key="1">
    <citation type="submission" date="2023-06" db="EMBL/GenBank/DDBJ databases">
        <title>Genome-scale phylogeny and comparative genomics of the fungal order Sordariales.</title>
        <authorList>
            <consortium name="Lawrence Berkeley National Laboratory"/>
            <person name="Hensen N."/>
            <person name="Bonometti L."/>
            <person name="Westerberg I."/>
            <person name="Brannstrom I.O."/>
            <person name="Guillou S."/>
            <person name="Cros-Aarteil S."/>
            <person name="Calhoun S."/>
            <person name="Haridas S."/>
            <person name="Kuo A."/>
            <person name="Mondo S."/>
            <person name="Pangilinan J."/>
            <person name="Riley R."/>
            <person name="Labutti K."/>
            <person name="Andreopoulos B."/>
            <person name="Lipzen A."/>
            <person name="Chen C."/>
            <person name="Yanf M."/>
            <person name="Daum C."/>
            <person name="Ng V."/>
            <person name="Clum A."/>
            <person name="Steindorff A."/>
            <person name="Ohm R."/>
            <person name="Martin F."/>
            <person name="Silar P."/>
            <person name="Natvig D."/>
            <person name="Lalanne C."/>
            <person name="Gautier V."/>
            <person name="Ament-Velasquez S.L."/>
            <person name="Kruys A."/>
            <person name="Hutchinson M.I."/>
            <person name="Powell A.J."/>
            <person name="Barry K."/>
            <person name="Miller A.N."/>
            <person name="Grigoriev I.V."/>
            <person name="Debuchy R."/>
            <person name="Gladieux P."/>
            <person name="Thoren M.H."/>
            <person name="Johannesson H."/>
        </authorList>
    </citation>
    <scope>NUCLEOTIDE SEQUENCE</scope>
    <source>
        <strain evidence="9">8032-3</strain>
    </source>
</reference>
<evidence type="ECO:0000313" key="10">
    <source>
        <dbReference type="Proteomes" id="UP001244011"/>
    </source>
</evidence>
<dbReference type="GO" id="GO:0005634">
    <property type="term" value="C:nucleus"/>
    <property type="evidence" value="ECO:0007669"/>
    <property type="project" value="TreeGrafter"/>
</dbReference>
<gene>
    <name evidence="9" type="ORF">QBC33DRAFT_550537</name>
</gene>
<accession>A0AAJ0BSC4</accession>
<dbReference type="SUPFAM" id="SSF57701">
    <property type="entry name" value="Zn2/Cys6 DNA-binding domain"/>
    <property type="match status" value="1"/>
</dbReference>
<feature type="compositionally biased region" description="Polar residues" evidence="6">
    <location>
        <begin position="107"/>
        <end position="131"/>
    </location>
</feature>
<protein>
    <submittedName>
        <fullName evidence="9">Fungal-specific transcription factor domain-containing protein</fullName>
    </submittedName>
</protein>
<evidence type="ECO:0000256" key="1">
    <source>
        <dbReference type="ARBA" id="ARBA00022723"/>
    </source>
</evidence>
<feature type="region of interest" description="Disordered" evidence="6">
    <location>
        <begin position="1"/>
        <end position="39"/>
    </location>
</feature>
<evidence type="ECO:0000256" key="4">
    <source>
        <dbReference type="ARBA" id="ARBA00023163"/>
    </source>
</evidence>
<keyword evidence="7" id="KW-0472">Membrane</keyword>
<dbReference type="SMART" id="SM00066">
    <property type="entry name" value="GAL4"/>
    <property type="match status" value="1"/>
</dbReference>
<dbReference type="GeneID" id="85312279"/>
<dbReference type="SMART" id="SM00906">
    <property type="entry name" value="Fungal_trans"/>
    <property type="match status" value="1"/>
</dbReference>
<dbReference type="CDD" id="cd00067">
    <property type="entry name" value="GAL4"/>
    <property type="match status" value="1"/>
</dbReference>
<evidence type="ECO:0000259" key="8">
    <source>
        <dbReference type="PROSITE" id="PS50048"/>
    </source>
</evidence>
<dbReference type="Gene3D" id="4.10.240.10">
    <property type="entry name" value="Zn(2)-C6 fungal-type DNA-binding domain"/>
    <property type="match status" value="1"/>
</dbReference>
<feature type="region of interest" description="Disordered" evidence="6">
    <location>
        <begin position="107"/>
        <end position="133"/>
    </location>
</feature>
<dbReference type="InterPro" id="IPR001138">
    <property type="entry name" value="Zn2Cys6_DnaBD"/>
</dbReference>
<evidence type="ECO:0000256" key="2">
    <source>
        <dbReference type="ARBA" id="ARBA00023015"/>
    </source>
</evidence>
<sequence length="783" mass="86311">MSSASPRNTGAPESAAWSEQAPSVAGPDQQTGREESASKRRRIAIACTSCRHRKSRCDGTRPSCRFCAELGIQCVYKQPARSSQAKPPNGYDERLKAIESTLQQLVQHQEQNSQARLSSGPRSMGTATQDSPSEEFTLLDDGEVQVHNMTDDTVDGLAAVNNGQVDARFFGPSSNISFLQSISRATSAVMDTVGFPQRSNRAGTQEPVSRLQSPDASTATLAQFDAASMSALVLPPECRAVHLMKLYFSDTGTMFPFISERKVLASYYAFKRKQFSGVSRSWLTLFNAIFAFATYISAKPEQAVPKNAAESDIFFGRALTLCNNNSQQSSDIETVQYLLLLSQYCQGTQRPEETWTLHGLAVLAAIRLGLHSASRMNQFQGSEREVRKRLWFGCFIMDRTLSMTLGRPPMIQDEQINLELPLDAGLDTPSQDNGHVGDYNEAGQPNTASFFIATITLYKILGSVVAKLYGQNLDEEITQQTSVLMQDILIIEEKLCGWKRSLPEKLLLRPWENQEASKWSCPPYHPIFARLSVVAQLRYLNVRILLHRPILNRLLQRGQLPLGPDSVENTSDFADEMSKSSVTTCQDSAMEIIDIVHRVSRSTTLLGAWWFSIYYTFNAALVIYSCLLLLLVPQNTSSATTTHNREDLDLVSELANKLRLAIEATERIGNGAQTAKRVLRILAKLVRTCTIIIGQSDLENGALVSAALSGRTTTNPTGAETPAGEVEGLIFEASFNGDVPIPPASRNIFDPLEDMSQPWTSADLEGFGDLSGFDPWLVSLMTV</sequence>
<keyword evidence="7" id="KW-0812">Transmembrane</keyword>
<dbReference type="PANTHER" id="PTHR47424:SF3">
    <property type="entry name" value="REGULATORY PROTEIN GAL4"/>
    <property type="match status" value="1"/>
</dbReference>
<dbReference type="GO" id="GO:0000435">
    <property type="term" value="P:positive regulation of transcription from RNA polymerase II promoter by galactose"/>
    <property type="evidence" value="ECO:0007669"/>
    <property type="project" value="TreeGrafter"/>
</dbReference>
<keyword evidence="7" id="KW-1133">Transmembrane helix</keyword>
<keyword evidence="4" id="KW-0804">Transcription</keyword>
<evidence type="ECO:0000256" key="6">
    <source>
        <dbReference type="SAM" id="MobiDB-lite"/>
    </source>
</evidence>
<organism evidence="9 10">
    <name type="scientific">Phialemonium atrogriseum</name>
    <dbReference type="NCBI Taxonomy" id="1093897"/>
    <lineage>
        <taxon>Eukaryota</taxon>
        <taxon>Fungi</taxon>
        <taxon>Dikarya</taxon>
        <taxon>Ascomycota</taxon>
        <taxon>Pezizomycotina</taxon>
        <taxon>Sordariomycetes</taxon>
        <taxon>Sordariomycetidae</taxon>
        <taxon>Cephalothecales</taxon>
        <taxon>Cephalothecaceae</taxon>
        <taxon>Phialemonium</taxon>
    </lineage>
</organism>
<dbReference type="PROSITE" id="PS00463">
    <property type="entry name" value="ZN2_CY6_FUNGAL_1"/>
    <property type="match status" value="1"/>
</dbReference>
<dbReference type="GO" id="GO:0008270">
    <property type="term" value="F:zinc ion binding"/>
    <property type="evidence" value="ECO:0007669"/>
    <property type="project" value="InterPro"/>
</dbReference>
<dbReference type="Pfam" id="PF04082">
    <property type="entry name" value="Fungal_trans"/>
    <property type="match status" value="1"/>
</dbReference>
<dbReference type="GO" id="GO:0006351">
    <property type="term" value="P:DNA-templated transcription"/>
    <property type="evidence" value="ECO:0007669"/>
    <property type="project" value="InterPro"/>
</dbReference>
<dbReference type="InterPro" id="IPR051127">
    <property type="entry name" value="Fungal_SecMet_Regulators"/>
</dbReference>
<dbReference type="EMBL" id="MU839030">
    <property type="protein sequence ID" value="KAK1763157.1"/>
    <property type="molecule type" value="Genomic_DNA"/>
</dbReference>
<dbReference type="InterPro" id="IPR036864">
    <property type="entry name" value="Zn2-C6_fun-type_DNA-bd_sf"/>
</dbReference>